<evidence type="ECO:0000256" key="4">
    <source>
        <dbReference type="ARBA" id="ARBA00022722"/>
    </source>
</evidence>
<dbReference type="AlphaFoldDB" id="A0A0L7KXE9"/>
<comment type="similarity">
    <text evidence="3">Belongs to the HARBI1 family.</text>
</comment>
<gene>
    <name evidence="9" type="ORF">OBRU01_15801</name>
</gene>
<dbReference type="GO" id="GO:0046872">
    <property type="term" value="F:metal ion binding"/>
    <property type="evidence" value="ECO:0007669"/>
    <property type="project" value="UniProtKB-KW"/>
</dbReference>
<dbReference type="InterPro" id="IPR027806">
    <property type="entry name" value="HARBI1_dom"/>
</dbReference>
<comment type="cofactor">
    <cofactor evidence="1">
        <name>a divalent metal cation</name>
        <dbReference type="ChEBI" id="CHEBI:60240"/>
    </cofactor>
</comment>
<dbReference type="Proteomes" id="UP000037510">
    <property type="component" value="Unassembled WGS sequence"/>
</dbReference>
<dbReference type="Pfam" id="PF13359">
    <property type="entry name" value="DDE_Tnp_4"/>
    <property type="match status" value="1"/>
</dbReference>
<name>A0A0L7KXE9_OPEBR</name>
<evidence type="ECO:0000256" key="7">
    <source>
        <dbReference type="ARBA" id="ARBA00023242"/>
    </source>
</evidence>
<evidence type="ECO:0000256" key="1">
    <source>
        <dbReference type="ARBA" id="ARBA00001968"/>
    </source>
</evidence>
<dbReference type="GO" id="GO:0016787">
    <property type="term" value="F:hydrolase activity"/>
    <property type="evidence" value="ECO:0007669"/>
    <property type="project" value="UniProtKB-KW"/>
</dbReference>
<comment type="subcellular location">
    <subcellularLocation>
        <location evidence="2">Nucleus</location>
    </subcellularLocation>
</comment>
<dbReference type="InterPro" id="IPR045249">
    <property type="entry name" value="HARBI1-like"/>
</dbReference>
<accession>A0A0L7KXE9</accession>
<proteinExistence type="inferred from homology"/>
<evidence type="ECO:0000256" key="2">
    <source>
        <dbReference type="ARBA" id="ARBA00004123"/>
    </source>
</evidence>
<evidence type="ECO:0000259" key="8">
    <source>
        <dbReference type="Pfam" id="PF13359"/>
    </source>
</evidence>
<dbReference type="GO" id="GO:0004518">
    <property type="term" value="F:nuclease activity"/>
    <property type="evidence" value="ECO:0007669"/>
    <property type="project" value="UniProtKB-KW"/>
</dbReference>
<keyword evidence="5" id="KW-0479">Metal-binding</keyword>
<evidence type="ECO:0000256" key="6">
    <source>
        <dbReference type="ARBA" id="ARBA00022801"/>
    </source>
</evidence>
<keyword evidence="10" id="KW-1185">Reference proteome</keyword>
<evidence type="ECO:0000313" key="9">
    <source>
        <dbReference type="EMBL" id="KOB67716.1"/>
    </source>
</evidence>
<reference evidence="9 10" key="1">
    <citation type="journal article" date="2015" name="Genome Biol. Evol.">
        <title>The genome of winter moth (Operophtera brumata) provides a genomic perspective on sexual dimorphism and phenology.</title>
        <authorList>
            <person name="Derks M.F."/>
            <person name="Smit S."/>
            <person name="Salis L."/>
            <person name="Schijlen E."/>
            <person name="Bossers A."/>
            <person name="Mateman C."/>
            <person name="Pijl A.S."/>
            <person name="de Ridder D."/>
            <person name="Groenen M.A."/>
            <person name="Visser M.E."/>
            <person name="Megens H.J."/>
        </authorList>
    </citation>
    <scope>NUCLEOTIDE SEQUENCE [LARGE SCALE GENOMIC DNA]</scope>
    <source>
        <strain evidence="9">WM2013NL</strain>
        <tissue evidence="9">Head and thorax</tissue>
    </source>
</reference>
<evidence type="ECO:0000256" key="5">
    <source>
        <dbReference type="ARBA" id="ARBA00022723"/>
    </source>
</evidence>
<evidence type="ECO:0000256" key="3">
    <source>
        <dbReference type="ARBA" id="ARBA00006958"/>
    </source>
</evidence>
<keyword evidence="7" id="KW-0539">Nucleus</keyword>
<dbReference type="EMBL" id="JTDY01004815">
    <property type="protein sequence ID" value="KOB67716.1"/>
    <property type="molecule type" value="Genomic_DNA"/>
</dbReference>
<evidence type="ECO:0000313" key="10">
    <source>
        <dbReference type="Proteomes" id="UP000037510"/>
    </source>
</evidence>
<protein>
    <recommendedName>
        <fullName evidence="8">DDE Tnp4 domain-containing protein</fullName>
    </recommendedName>
</protein>
<keyword evidence="6" id="KW-0378">Hydrolase</keyword>
<dbReference type="GO" id="GO:0005634">
    <property type="term" value="C:nucleus"/>
    <property type="evidence" value="ECO:0007669"/>
    <property type="project" value="UniProtKB-SubCell"/>
</dbReference>
<comment type="caution">
    <text evidence="9">The sequence shown here is derived from an EMBL/GenBank/DDBJ whole genome shotgun (WGS) entry which is preliminary data.</text>
</comment>
<feature type="domain" description="DDE Tnp4" evidence="8">
    <location>
        <begin position="2"/>
        <end position="120"/>
    </location>
</feature>
<dbReference type="PANTHER" id="PTHR22930:SF289">
    <property type="entry name" value="DDE TNP4 DOMAIN-CONTAINING PROTEIN-RELATED"/>
    <property type="match status" value="1"/>
</dbReference>
<sequence length="139" mass="15689">MVCDTRLMVHNIIARWPGSVHDSTIFNDSALCPQLERGDYGNMFLLGDSGYPCRNYLLTHVLNPSTPAEEAYNRAQISTRNPVERLFGVLNRRFPCLQYGLQIKLDNVPALIVACTVLHNIALSRQDFIVDDPEEPTQT</sequence>
<keyword evidence="4" id="KW-0540">Nuclease</keyword>
<dbReference type="PANTHER" id="PTHR22930">
    <property type="match status" value="1"/>
</dbReference>
<dbReference type="STRING" id="104452.A0A0L7KXE9"/>
<organism evidence="9 10">
    <name type="scientific">Operophtera brumata</name>
    <name type="common">Winter moth</name>
    <name type="synonym">Phalaena brumata</name>
    <dbReference type="NCBI Taxonomy" id="104452"/>
    <lineage>
        <taxon>Eukaryota</taxon>
        <taxon>Metazoa</taxon>
        <taxon>Ecdysozoa</taxon>
        <taxon>Arthropoda</taxon>
        <taxon>Hexapoda</taxon>
        <taxon>Insecta</taxon>
        <taxon>Pterygota</taxon>
        <taxon>Neoptera</taxon>
        <taxon>Endopterygota</taxon>
        <taxon>Lepidoptera</taxon>
        <taxon>Glossata</taxon>
        <taxon>Ditrysia</taxon>
        <taxon>Geometroidea</taxon>
        <taxon>Geometridae</taxon>
        <taxon>Larentiinae</taxon>
        <taxon>Operophtera</taxon>
    </lineage>
</organism>